<proteinExistence type="predicted"/>
<gene>
    <name evidence="4" type="ORF">COO09_16175</name>
</gene>
<organism evidence="4 5">
    <name type="scientific">Rhizorhabdus dicambivorans</name>
    <dbReference type="NCBI Taxonomy" id="1850238"/>
    <lineage>
        <taxon>Bacteria</taxon>
        <taxon>Pseudomonadati</taxon>
        <taxon>Pseudomonadota</taxon>
        <taxon>Alphaproteobacteria</taxon>
        <taxon>Sphingomonadales</taxon>
        <taxon>Sphingomonadaceae</taxon>
        <taxon>Rhizorhabdus</taxon>
    </lineage>
</organism>
<dbReference type="RefSeq" id="WP_066969206.1">
    <property type="nucleotide sequence ID" value="NZ_CP023449.1"/>
</dbReference>
<evidence type="ECO:0000313" key="4">
    <source>
        <dbReference type="EMBL" id="PCE41213.1"/>
    </source>
</evidence>
<dbReference type="AlphaFoldDB" id="A0A2A4FS20"/>
<dbReference type="OrthoDB" id="9804460at2"/>
<dbReference type="KEGG" id="rdi:CMV14_08535"/>
<protein>
    <submittedName>
        <fullName evidence="4">MinD/ParA family protein</fullName>
    </submittedName>
</protein>
<dbReference type="InterPro" id="IPR003593">
    <property type="entry name" value="AAA+_ATPase"/>
</dbReference>
<dbReference type="InterPro" id="IPR027417">
    <property type="entry name" value="P-loop_NTPase"/>
</dbReference>
<dbReference type="SMART" id="SM00382">
    <property type="entry name" value="AAA"/>
    <property type="match status" value="1"/>
</dbReference>
<dbReference type="InterPro" id="IPR025669">
    <property type="entry name" value="AAA_dom"/>
</dbReference>
<name>A0A2A4FS20_9SPHN</name>
<dbReference type="GO" id="GO:0009898">
    <property type="term" value="C:cytoplasmic side of plasma membrane"/>
    <property type="evidence" value="ECO:0007669"/>
    <property type="project" value="TreeGrafter"/>
</dbReference>
<dbReference type="Pfam" id="PF13614">
    <property type="entry name" value="AAA_31"/>
    <property type="match status" value="1"/>
</dbReference>
<keyword evidence="1" id="KW-0547">Nucleotide-binding</keyword>
<dbReference type="GO" id="GO:0051782">
    <property type="term" value="P:negative regulation of cell division"/>
    <property type="evidence" value="ECO:0007669"/>
    <property type="project" value="TreeGrafter"/>
</dbReference>
<dbReference type="PANTHER" id="PTHR43384">
    <property type="entry name" value="SEPTUM SITE-DETERMINING PROTEIN MIND HOMOLOG, CHLOROPLASTIC-RELATED"/>
    <property type="match status" value="1"/>
</dbReference>
<sequence length="291" mass="31234">MTIATYHRTDAPNLGDLPGSWGQQRSARVISIACGRSGVGKTTIAANLALSLSRMHRRAMLVDCDPGPLDATRSMGFDPQESIDDVIDGRLTVDQIVVDGPEALFVVPAGSTDVAGRVDLSARLKLADAFRPHRRSLDFVIVDTPGSGDPDTLDMVASADLAVVVLAPDSERFMDAYGTVKLLALDHDLADIAIITNRTADEAMGRELFRRFRDVAGRFLGHTMLNHIGNVPHDERVRTAAARRRLVVDQYPNARAAQAMAQLSRSIDSMAIPATAGGDSFFGMEAVARAG</sequence>
<evidence type="ECO:0000256" key="2">
    <source>
        <dbReference type="ARBA" id="ARBA00022840"/>
    </source>
</evidence>
<dbReference type="GO" id="GO:0005524">
    <property type="term" value="F:ATP binding"/>
    <property type="evidence" value="ECO:0007669"/>
    <property type="project" value="UniProtKB-KW"/>
</dbReference>
<evidence type="ECO:0000259" key="3">
    <source>
        <dbReference type="SMART" id="SM00382"/>
    </source>
</evidence>
<dbReference type="SUPFAM" id="SSF52540">
    <property type="entry name" value="P-loop containing nucleoside triphosphate hydrolases"/>
    <property type="match status" value="1"/>
</dbReference>
<dbReference type="InterPro" id="IPR050625">
    <property type="entry name" value="ParA/MinD_ATPase"/>
</dbReference>
<dbReference type="PANTHER" id="PTHR43384:SF4">
    <property type="entry name" value="CELLULOSE BIOSYNTHESIS PROTEIN BCSQ-RELATED"/>
    <property type="match status" value="1"/>
</dbReference>
<feature type="domain" description="AAA+ ATPase" evidence="3">
    <location>
        <begin position="27"/>
        <end position="222"/>
    </location>
</feature>
<keyword evidence="5" id="KW-1185">Reference proteome</keyword>
<dbReference type="Gene3D" id="3.40.50.300">
    <property type="entry name" value="P-loop containing nucleotide triphosphate hydrolases"/>
    <property type="match status" value="1"/>
</dbReference>
<reference evidence="4 5" key="1">
    <citation type="submission" date="2017-09" db="EMBL/GenBank/DDBJ databases">
        <title>The Catabolism of 3,6-Dichlorosalicylic acid is Initiated by the Cytochrome P450 Monooxygenase DsmABC in Rhizorhabdus dicambivorans Ndbn-20.</title>
        <authorList>
            <person name="Na L."/>
        </authorList>
    </citation>
    <scope>NUCLEOTIDE SEQUENCE [LARGE SCALE GENOMIC DNA]</scope>
    <source>
        <strain evidence="4 5">Ndbn-20m</strain>
    </source>
</reference>
<accession>A0A2A4FS20</accession>
<dbReference type="GO" id="GO:0016887">
    <property type="term" value="F:ATP hydrolysis activity"/>
    <property type="evidence" value="ECO:0007669"/>
    <property type="project" value="TreeGrafter"/>
</dbReference>
<evidence type="ECO:0000256" key="1">
    <source>
        <dbReference type="ARBA" id="ARBA00022741"/>
    </source>
</evidence>
<dbReference type="GO" id="GO:0005829">
    <property type="term" value="C:cytosol"/>
    <property type="evidence" value="ECO:0007669"/>
    <property type="project" value="TreeGrafter"/>
</dbReference>
<comment type="caution">
    <text evidence="4">The sequence shown here is derived from an EMBL/GenBank/DDBJ whole genome shotgun (WGS) entry which is preliminary data.</text>
</comment>
<evidence type="ECO:0000313" key="5">
    <source>
        <dbReference type="Proteomes" id="UP000218934"/>
    </source>
</evidence>
<dbReference type="Proteomes" id="UP000218934">
    <property type="component" value="Unassembled WGS sequence"/>
</dbReference>
<dbReference type="EMBL" id="NWUF01000017">
    <property type="protein sequence ID" value="PCE41213.1"/>
    <property type="molecule type" value="Genomic_DNA"/>
</dbReference>
<keyword evidence="2" id="KW-0067">ATP-binding</keyword>